<evidence type="ECO:0000259" key="1">
    <source>
        <dbReference type="Pfam" id="PF03732"/>
    </source>
</evidence>
<dbReference type="Proteomes" id="UP001172457">
    <property type="component" value="Chromosome 4"/>
</dbReference>
<dbReference type="PANTHER" id="PTHR35046:SF18">
    <property type="entry name" value="RNA-DIRECTED DNA POLYMERASE"/>
    <property type="match status" value="1"/>
</dbReference>
<proteinExistence type="predicted"/>
<dbReference type="InterPro" id="IPR005162">
    <property type="entry name" value="Retrotrans_gag_dom"/>
</dbReference>
<dbReference type="AlphaFoldDB" id="A0AA38T814"/>
<dbReference type="PANTHER" id="PTHR35046">
    <property type="entry name" value="ZINC KNUCKLE (CCHC-TYPE) FAMILY PROTEIN"/>
    <property type="match status" value="1"/>
</dbReference>
<protein>
    <recommendedName>
        <fullName evidence="1">Retrotransposon gag domain-containing protein</fullName>
    </recommendedName>
</protein>
<sequence>MASSSGQKWKSLKRFLSVNPPEFHGLVDPIAVSDWILGIENIFKICQTSEDHKVPYASLLLRANALHWWSTITSDDGKETMKWEEFKDLIFNNFSPKNLMLRLKERFTNLRQGNMSVRCYTNEFLKLSRFASDEVLTNERKIERFVQGLDIDVHMPRFFNNPITFEEVVERALLAEDDILTFGNKEDARPKKARKRRS</sequence>
<name>A0AA38T814_9ASTR</name>
<feature type="domain" description="Retrotransposon gag" evidence="1">
    <location>
        <begin position="56"/>
        <end position="150"/>
    </location>
</feature>
<reference evidence="2" key="1">
    <citation type="submission" date="2023-03" db="EMBL/GenBank/DDBJ databases">
        <title>Chromosome-scale reference genome and RAD-based genetic map of yellow starthistle (Centaurea solstitialis) reveal putative structural variation and QTLs associated with invader traits.</title>
        <authorList>
            <person name="Reatini B."/>
            <person name="Cang F.A."/>
            <person name="Jiang Q."/>
            <person name="Mckibben M.T.W."/>
            <person name="Barker M.S."/>
            <person name="Rieseberg L.H."/>
            <person name="Dlugosch K.M."/>
        </authorList>
    </citation>
    <scope>NUCLEOTIDE SEQUENCE</scope>
    <source>
        <strain evidence="2">CAN-66</strain>
        <tissue evidence="2">Leaf</tissue>
    </source>
</reference>
<dbReference type="Pfam" id="PF03732">
    <property type="entry name" value="Retrotrans_gag"/>
    <property type="match status" value="1"/>
</dbReference>
<organism evidence="2 3">
    <name type="scientific">Centaurea solstitialis</name>
    <name type="common">yellow star-thistle</name>
    <dbReference type="NCBI Taxonomy" id="347529"/>
    <lineage>
        <taxon>Eukaryota</taxon>
        <taxon>Viridiplantae</taxon>
        <taxon>Streptophyta</taxon>
        <taxon>Embryophyta</taxon>
        <taxon>Tracheophyta</taxon>
        <taxon>Spermatophyta</taxon>
        <taxon>Magnoliopsida</taxon>
        <taxon>eudicotyledons</taxon>
        <taxon>Gunneridae</taxon>
        <taxon>Pentapetalae</taxon>
        <taxon>asterids</taxon>
        <taxon>campanulids</taxon>
        <taxon>Asterales</taxon>
        <taxon>Asteraceae</taxon>
        <taxon>Carduoideae</taxon>
        <taxon>Cardueae</taxon>
        <taxon>Centaureinae</taxon>
        <taxon>Centaurea</taxon>
    </lineage>
</organism>
<dbReference type="EMBL" id="JARYMX010000004">
    <property type="protein sequence ID" value="KAJ9550226.1"/>
    <property type="molecule type" value="Genomic_DNA"/>
</dbReference>
<accession>A0AA38T814</accession>
<gene>
    <name evidence="2" type="ORF">OSB04_014271</name>
</gene>
<evidence type="ECO:0000313" key="3">
    <source>
        <dbReference type="Proteomes" id="UP001172457"/>
    </source>
</evidence>
<evidence type="ECO:0000313" key="2">
    <source>
        <dbReference type="EMBL" id="KAJ9550226.1"/>
    </source>
</evidence>
<comment type="caution">
    <text evidence="2">The sequence shown here is derived from an EMBL/GenBank/DDBJ whole genome shotgun (WGS) entry which is preliminary data.</text>
</comment>
<keyword evidence="3" id="KW-1185">Reference proteome</keyword>